<feature type="transmembrane region" description="Helical" evidence="5">
    <location>
        <begin position="40"/>
        <end position="59"/>
    </location>
</feature>
<evidence type="ECO:0000256" key="3">
    <source>
        <dbReference type="ARBA" id="ARBA00022989"/>
    </source>
</evidence>
<proteinExistence type="predicted"/>
<comment type="subcellular location">
    <subcellularLocation>
        <location evidence="1">Membrane</location>
        <topology evidence="1">Multi-pass membrane protein</topology>
    </subcellularLocation>
</comment>
<dbReference type="RefSeq" id="WP_085869708.1">
    <property type="nucleotide sequence ID" value="NZ_FWFQ01000030.1"/>
</dbReference>
<gene>
    <name evidence="6" type="ORF">PSA7680_03214</name>
</gene>
<organism evidence="6 7">
    <name type="scientific">Pseudoruegeria aquimaris</name>
    <dbReference type="NCBI Taxonomy" id="393663"/>
    <lineage>
        <taxon>Bacteria</taxon>
        <taxon>Pseudomonadati</taxon>
        <taxon>Pseudomonadota</taxon>
        <taxon>Alphaproteobacteria</taxon>
        <taxon>Rhodobacterales</taxon>
        <taxon>Roseobacteraceae</taxon>
        <taxon>Pseudoruegeria</taxon>
    </lineage>
</organism>
<dbReference type="GO" id="GO:0016020">
    <property type="term" value="C:membrane"/>
    <property type="evidence" value="ECO:0007669"/>
    <property type="project" value="UniProtKB-SubCell"/>
</dbReference>
<evidence type="ECO:0000256" key="2">
    <source>
        <dbReference type="ARBA" id="ARBA00022692"/>
    </source>
</evidence>
<protein>
    <submittedName>
        <fullName evidence="6">Cation efflux family protein</fullName>
    </submittedName>
</protein>
<keyword evidence="4 5" id="KW-0472">Membrane</keyword>
<evidence type="ECO:0000313" key="6">
    <source>
        <dbReference type="EMBL" id="SLN61108.1"/>
    </source>
</evidence>
<evidence type="ECO:0000313" key="7">
    <source>
        <dbReference type="Proteomes" id="UP000193409"/>
    </source>
</evidence>
<sequence length="145" mass="15496">MFRALILFGIIAVAAFVAVDKILAYASGAKIEPVRFDRIMVYIALMVATCTGLAVVHHWNLRRTGGNSRLLKTERSAATIDGALSAGAGIAFLVFDFMRGTSLEVLAPIADSLVILLLCLIVRPQPLGLFRGAFDEVLGAGLPPR</sequence>
<accession>A0A1Y5TDH7</accession>
<dbReference type="GO" id="GO:0008324">
    <property type="term" value="F:monoatomic cation transmembrane transporter activity"/>
    <property type="evidence" value="ECO:0007669"/>
    <property type="project" value="InterPro"/>
</dbReference>
<dbReference type="Proteomes" id="UP000193409">
    <property type="component" value="Unassembled WGS sequence"/>
</dbReference>
<dbReference type="AlphaFoldDB" id="A0A1Y5TDH7"/>
<evidence type="ECO:0000256" key="1">
    <source>
        <dbReference type="ARBA" id="ARBA00004141"/>
    </source>
</evidence>
<reference evidence="6 7" key="1">
    <citation type="submission" date="2017-03" db="EMBL/GenBank/DDBJ databases">
        <authorList>
            <person name="Afonso C.L."/>
            <person name="Miller P.J."/>
            <person name="Scott M.A."/>
            <person name="Spackman E."/>
            <person name="Goraichik I."/>
            <person name="Dimitrov K.M."/>
            <person name="Suarez D.L."/>
            <person name="Swayne D.E."/>
        </authorList>
    </citation>
    <scope>NUCLEOTIDE SEQUENCE [LARGE SCALE GENOMIC DNA]</scope>
    <source>
        <strain evidence="6 7">CECT 7680</strain>
    </source>
</reference>
<feature type="transmembrane region" description="Helical" evidence="5">
    <location>
        <begin position="105"/>
        <end position="122"/>
    </location>
</feature>
<dbReference type="SUPFAM" id="SSF161111">
    <property type="entry name" value="Cation efflux protein transmembrane domain-like"/>
    <property type="match status" value="1"/>
</dbReference>
<evidence type="ECO:0000256" key="4">
    <source>
        <dbReference type="ARBA" id="ARBA00023136"/>
    </source>
</evidence>
<dbReference type="InterPro" id="IPR027469">
    <property type="entry name" value="Cation_efflux_TMD_sf"/>
</dbReference>
<keyword evidence="7" id="KW-1185">Reference proteome</keyword>
<keyword evidence="2 5" id="KW-0812">Transmembrane</keyword>
<feature type="transmembrane region" description="Helical" evidence="5">
    <location>
        <begin position="80"/>
        <end position="99"/>
    </location>
</feature>
<name>A0A1Y5TDH7_9RHOB</name>
<keyword evidence="3 5" id="KW-1133">Transmembrane helix</keyword>
<evidence type="ECO:0000256" key="5">
    <source>
        <dbReference type="SAM" id="Phobius"/>
    </source>
</evidence>
<dbReference type="EMBL" id="FWFQ01000030">
    <property type="protein sequence ID" value="SLN61108.1"/>
    <property type="molecule type" value="Genomic_DNA"/>
</dbReference>